<protein>
    <submittedName>
        <fullName evidence="2">Uncharacterized protein</fullName>
    </submittedName>
</protein>
<dbReference type="Proteomes" id="UP000290289">
    <property type="component" value="Chromosome 7"/>
</dbReference>
<evidence type="ECO:0000313" key="3">
    <source>
        <dbReference type="Proteomes" id="UP000290289"/>
    </source>
</evidence>
<sequence length="74" mass="8239">MSTGGASRLSVGVSNYQITKVTRRIKPPRGDGENIACQKRRGEHSRREKETEQRAGSATKSASSHEREEREPTN</sequence>
<accession>A0A498JCB6</accession>
<proteinExistence type="predicted"/>
<comment type="caution">
    <text evidence="2">The sequence shown here is derived from an EMBL/GenBank/DDBJ whole genome shotgun (WGS) entry which is preliminary data.</text>
</comment>
<keyword evidence="3" id="KW-1185">Reference proteome</keyword>
<evidence type="ECO:0000256" key="1">
    <source>
        <dbReference type="SAM" id="MobiDB-lite"/>
    </source>
</evidence>
<dbReference type="AlphaFoldDB" id="A0A498JCB6"/>
<name>A0A498JCB6_MALDO</name>
<gene>
    <name evidence="2" type="ORF">DVH24_014025</name>
</gene>
<organism evidence="2 3">
    <name type="scientific">Malus domestica</name>
    <name type="common">Apple</name>
    <name type="synonym">Pyrus malus</name>
    <dbReference type="NCBI Taxonomy" id="3750"/>
    <lineage>
        <taxon>Eukaryota</taxon>
        <taxon>Viridiplantae</taxon>
        <taxon>Streptophyta</taxon>
        <taxon>Embryophyta</taxon>
        <taxon>Tracheophyta</taxon>
        <taxon>Spermatophyta</taxon>
        <taxon>Magnoliopsida</taxon>
        <taxon>eudicotyledons</taxon>
        <taxon>Gunneridae</taxon>
        <taxon>Pentapetalae</taxon>
        <taxon>rosids</taxon>
        <taxon>fabids</taxon>
        <taxon>Rosales</taxon>
        <taxon>Rosaceae</taxon>
        <taxon>Amygdaloideae</taxon>
        <taxon>Maleae</taxon>
        <taxon>Malus</taxon>
    </lineage>
</organism>
<feature type="compositionally biased region" description="Basic and acidic residues" evidence="1">
    <location>
        <begin position="63"/>
        <end position="74"/>
    </location>
</feature>
<evidence type="ECO:0000313" key="2">
    <source>
        <dbReference type="EMBL" id="RXH93449.1"/>
    </source>
</evidence>
<reference evidence="2 3" key="1">
    <citation type="submission" date="2018-10" db="EMBL/GenBank/DDBJ databases">
        <title>A high-quality apple genome assembly.</title>
        <authorList>
            <person name="Hu J."/>
        </authorList>
    </citation>
    <scope>NUCLEOTIDE SEQUENCE [LARGE SCALE GENOMIC DNA]</scope>
    <source>
        <strain evidence="3">cv. HFTH1</strain>
        <tissue evidence="2">Young leaf</tissue>
    </source>
</reference>
<dbReference type="EMBL" id="RDQH01000333">
    <property type="protein sequence ID" value="RXH93449.1"/>
    <property type="molecule type" value="Genomic_DNA"/>
</dbReference>
<feature type="region of interest" description="Disordered" evidence="1">
    <location>
        <begin position="1"/>
        <end position="74"/>
    </location>
</feature>